<sequence>MEEAPPAKRRRCSKKTSPALACRVPSPPPTAPFTFPPTPDDPRWEVDGAEFDAVGNLKDAAYVDFKEYFSNEPPWCDQPVPCSPGVAADESVPLLMRMWDDERKGYVNRGAGWVATKCTGSATQKKEERWFSARTWGSWRLAFLLARLQRSVWETRHSPFATVGSSDSTVTCGGMQMSAASLRLSASAIAQSIRLERESAGFSRCDTMELAVNSFASLSDRSEDFAGSSLSLKTDSEQDRALAVPDDGIRLYAKLGHDVAQELELTATKSEPVNKVDIVQRV</sequence>
<feature type="region of interest" description="Disordered" evidence="1">
    <location>
        <begin position="1"/>
        <end position="41"/>
    </location>
</feature>
<organism evidence="2">
    <name type="scientific">Noctiluca scintillans</name>
    <name type="common">Sea sparkle</name>
    <name type="synonym">Red tide dinoflagellate</name>
    <dbReference type="NCBI Taxonomy" id="2966"/>
    <lineage>
        <taxon>Eukaryota</taxon>
        <taxon>Sar</taxon>
        <taxon>Alveolata</taxon>
        <taxon>Dinophyceae</taxon>
        <taxon>Noctilucales</taxon>
        <taxon>Noctilucaceae</taxon>
        <taxon>Noctiluca</taxon>
    </lineage>
</organism>
<dbReference type="AlphaFoldDB" id="A0A7S1FDK8"/>
<feature type="compositionally biased region" description="Pro residues" evidence="1">
    <location>
        <begin position="25"/>
        <end position="39"/>
    </location>
</feature>
<accession>A0A7S1FDK8</accession>
<reference evidence="2" key="1">
    <citation type="submission" date="2021-01" db="EMBL/GenBank/DDBJ databases">
        <authorList>
            <person name="Corre E."/>
            <person name="Pelletier E."/>
            <person name="Niang G."/>
            <person name="Scheremetjew M."/>
            <person name="Finn R."/>
            <person name="Kale V."/>
            <person name="Holt S."/>
            <person name="Cochrane G."/>
            <person name="Meng A."/>
            <person name="Brown T."/>
            <person name="Cohen L."/>
        </authorList>
    </citation>
    <scope>NUCLEOTIDE SEQUENCE</scope>
</reference>
<name>A0A7S1FDK8_NOCSC</name>
<dbReference type="EMBL" id="HBFQ01047317">
    <property type="protein sequence ID" value="CAD8859311.1"/>
    <property type="molecule type" value="Transcribed_RNA"/>
</dbReference>
<evidence type="ECO:0000313" key="2">
    <source>
        <dbReference type="EMBL" id="CAD8859311.1"/>
    </source>
</evidence>
<proteinExistence type="predicted"/>
<gene>
    <name evidence="2" type="ORF">NSCI0253_LOCUS33665</name>
</gene>
<evidence type="ECO:0000256" key="1">
    <source>
        <dbReference type="SAM" id="MobiDB-lite"/>
    </source>
</evidence>
<protein>
    <submittedName>
        <fullName evidence="2">Uncharacterized protein</fullName>
    </submittedName>
</protein>